<sequence length="82" mass="9614">MLYSDFSCLKSDDIRFYSVSEFIFFVPAFFRPLLDLQRLGDYQRISDLKSSFVHSVFLQEFRATKIPLLNGKQLGMAWLCCC</sequence>
<protein>
    <submittedName>
        <fullName evidence="1">Uncharacterized protein</fullName>
    </submittedName>
</protein>
<dbReference type="Proteomes" id="UP001152523">
    <property type="component" value="Unassembled WGS sequence"/>
</dbReference>
<organism evidence="1 2">
    <name type="scientific">Cuscuta epithymum</name>
    <dbReference type="NCBI Taxonomy" id="186058"/>
    <lineage>
        <taxon>Eukaryota</taxon>
        <taxon>Viridiplantae</taxon>
        <taxon>Streptophyta</taxon>
        <taxon>Embryophyta</taxon>
        <taxon>Tracheophyta</taxon>
        <taxon>Spermatophyta</taxon>
        <taxon>Magnoliopsida</taxon>
        <taxon>eudicotyledons</taxon>
        <taxon>Gunneridae</taxon>
        <taxon>Pentapetalae</taxon>
        <taxon>asterids</taxon>
        <taxon>lamiids</taxon>
        <taxon>Solanales</taxon>
        <taxon>Convolvulaceae</taxon>
        <taxon>Cuscuteae</taxon>
        <taxon>Cuscuta</taxon>
        <taxon>Cuscuta subgen. Cuscuta</taxon>
    </lineage>
</organism>
<reference evidence="1" key="1">
    <citation type="submission" date="2022-07" db="EMBL/GenBank/DDBJ databases">
        <authorList>
            <person name="Macas J."/>
            <person name="Novak P."/>
            <person name="Neumann P."/>
        </authorList>
    </citation>
    <scope>NUCLEOTIDE SEQUENCE</scope>
</reference>
<evidence type="ECO:0000313" key="1">
    <source>
        <dbReference type="EMBL" id="CAH9129552.1"/>
    </source>
</evidence>
<comment type="caution">
    <text evidence="1">The sequence shown here is derived from an EMBL/GenBank/DDBJ whole genome shotgun (WGS) entry which is preliminary data.</text>
</comment>
<name>A0AAV0F210_9ASTE</name>
<dbReference type="AlphaFoldDB" id="A0AAV0F210"/>
<evidence type="ECO:0000313" key="2">
    <source>
        <dbReference type="Proteomes" id="UP001152523"/>
    </source>
</evidence>
<keyword evidence="2" id="KW-1185">Reference proteome</keyword>
<proteinExistence type="predicted"/>
<dbReference type="EMBL" id="CAMAPF010000956">
    <property type="protein sequence ID" value="CAH9129552.1"/>
    <property type="molecule type" value="Genomic_DNA"/>
</dbReference>
<gene>
    <name evidence="1" type="ORF">CEPIT_LOCUS29942</name>
</gene>
<accession>A0AAV0F210</accession>